<reference evidence="1" key="2">
    <citation type="journal article" date="2015" name="Fish Shellfish Immunol.">
        <title>Early steps in the European eel (Anguilla anguilla)-Vibrio vulnificus interaction in the gills: Role of the RtxA13 toxin.</title>
        <authorList>
            <person name="Callol A."/>
            <person name="Pajuelo D."/>
            <person name="Ebbesson L."/>
            <person name="Teles M."/>
            <person name="MacKenzie S."/>
            <person name="Amaro C."/>
        </authorList>
    </citation>
    <scope>NUCLEOTIDE SEQUENCE</scope>
</reference>
<protein>
    <submittedName>
        <fullName evidence="1">Uncharacterized protein</fullName>
    </submittedName>
</protein>
<reference evidence="1" key="1">
    <citation type="submission" date="2014-11" db="EMBL/GenBank/DDBJ databases">
        <authorList>
            <person name="Amaro Gonzalez C."/>
        </authorList>
    </citation>
    <scope>NUCLEOTIDE SEQUENCE</scope>
</reference>
<dbReference type="EMBL" id="GBXM01106283">
    <property type="protein sequence ID" value="JAH02294.1"/>
    <property type="molecule type" value="Transcribed_RNA"/>
</dbReference>
<evidence type="ECO:0000313" key="1">
    <source>
        <dbReference type="EMBL" id="JAH02294.1"/>
    </source>
</evidence>
<name>A0A0E9PCR5_ANGAN</name>
<sequence>MHLAPASGKV</sequence>
<proteinExistence type="predicted"/>
<organism evidence="1">
    <name type="scientific">Anguilla anguilla</name>
    <name type="common">European freshwater eel</name>
    <name type="synonym">Muraena anguilla</name>
    <dbReference type="NCBI Taxonomy" id="7936"/>
    <lineage>
        <taxon>Eukaryota</taxon>
        <taxon>Metazoa</taxon>
        <taxon>Chordata</taxon>
        <taxon>Craniata</taxon>
        <taxon>Vertebrata</taxon>
        <taxon>Euteleostomi</taxon>
        <taxon>Actinopterygii</taxon>
        <taxon>Neopterygii</taxon>
        <taxon>Teleostei</taxon>
        <taxon>Anguilliformes</taxon>
        <taxon>Anguillidae</taxon>
        <taxon>Anguilla</taxon>
    </lineage>
</organism>
<accession>A0A0E9PCR5</accession>